<sequence>MKYIKKKISIKSRILRSILTLLIIIFLGIVFSFNLLVNTYIQKSSNTELKKATNLVENFDKSLIPLKYPKEKPLPREFEIHEREENEFPEFMKGVQEKVRMAEMQSNAEAMVIDKNYNLVFPTREEDFLKDINEYEFILKQIKNDKISLEYNEPFKVSTKNKKYYASILKIKSVESIEDNYLVLFIDISATLNLANQINTLLILVMIIAGILATLTAIVLSNKIARPIQKLCGFAKNIGKGKFDKNDFNFADKELDELSKIMNKSAEYLDKYDKEQKIFFQNASHELRTPLMSIKGYAEAIKYNVIDKDSASDVILEESNRLSDMVEELLYISKIDNITKDYELVECDIRELLSNCTLKQKARALNKGIEFKYDFDEEEVLLNCDEKSMYRAFLNIIENALRYAKSQIIIGCKKTNESIVVYIEDDGDGIKNEDLDYIFDRFYKGNKGKHGIGLSIVKSIIKKHDGDIKAENTDLGAKFTIIIKN</sequence>
<reference evidence="16 17" key="1">
    <citation type="submission" date="2016-10" db="EMBL/GenBank/DDBJ databases">
        <authorList>
            <person name="de Groot N.N."/>
        </authorList>
    </citation>
    <scope>NUCLEOTIDE SEQUENCE [LARGE SCALE GENOMIC DNA]</scope>
    <source>
        <strain evidence="16 17">DSM 797</strain>
    </source>
</reference>
<dbReference type="SMART" id="SM00388">
    <property type="entry name" value="HisKA"/>
    <property type="match status" value="1"/>
</dbReference>
<dbReference type="PANTHER" id="PTHR45528">
    <property type="entry name" value="SENSOR HISTIDINE KINASE CPXA"/>
    <property type="match status" value="1"/>
</dbReference>
<dbReference type="InterPro" id="IPR004358">
    <property type="entry name" value="Sig_transdc_His_kin-like_C"/>
</dbReference>
<evidence type="ECO:0000256" key="10">
    <source>
        <dbReference type="ARBA" id="ARBA00022840"/>
    </source>
</evidence>
<keyword evidence="5" id="KW-0597">Phosphoprotein</keyword>
<feature type="transmembrane region" description="Helical" evidence="14">
    <location>
        <begin position="21"/>
        <end position="41"/>
    </location>
</feature>
<keyword evidence="12" id="KW-0902">Two-component regulatory system</keyword>
<dbReference type="RefSeq" id="WP_092722395.1">
    <property type="nucleotide sequence ID" value="NZ_FNGW01000001.1"/>
</dbReference>
<dbReference type="FunFam" id="1.10.287.130:FF:000001">
    <property type="entry name" value="Two-component sensor histidine kinase"/>
    <property type="match status" value="1"/>
</dbReference>
<feature type="transmembrane region" description="Helical" evidence="14">
    <location>
        <begin position="201"/>
        <end position="220"/>
    </location>
</feature>
<dbReference type="STRING" id="1121325.SAMN04515677_101435"/>
<protein>
    <recommendedName>
        <fullName evidence="3">histidine kinase</fullName>
        <ecNumber evidence="3">2.7.13.3</ecNumber>
    </recommendedName>
</protein>
<dbReference type="SMART" id="SM00387">
    <property type="entry name" value="HATPase_c"/>
    <property type="match status" value="1"/>
</dbReference>
<evidence type="ECO:0000256" key="3">
    <source>
        <dbReference type="ARBA" id="ARBA00012438"/>
    </source>
</evidence>
<evidence type="ECO:0000313" key="16">
    <source>
        <dbReference type="EMBL" id="SDL30230.1"/>
    </source>
</evidence>
<evidence type="ECO:0000256" key="12">
    <source>
        <dbReference type="ARBA" id="ARBA00023012"/>
    </source>
</evidence>
<dbReference type="Gene3D" id="1.10.287.130">
    <property type="match status" value="1"/>
</dbReference>
<evidence type="ECO:0000256" key="8">
    <source>
        <dbReference type="ARBA" id="ARBA00022741"/>
    </source>
</evidence>
<evidence type="ECO:0000256" key="14">
    <source>
        <dbReference type="SAM" id="Phobius"/>
    </source>
</evidence>
<keyword evidence="6" id="KW-0808">Transferase</keyword>
<keyword evidence="11 14" id="KW-1133">Transmembrane helix</keyword>
<dbReference type="EC" id="2.7.13.3" evidence="3"/>
<dbReference type="Proteomes" id="UP000199068">
    <property type="component" value="Unassembled WGS sequence"/>
</dbReference>
<dbReference type="SUPFAM" id="SSF47384">
    <property type="entry name" value="Homodimeric domain of signal transducing histidine kinase"/>
    <property type="match status" value="1"/>
</dbReference>
<dbReference type="InterPro" id="IPR050398">
    <property type="entry name" value="HssS/ArlS-like"/>
</dbReference>
<keyword evidence="17" id="KW-1185">Reference proteome</keyword>
<dbReference type="InterPro" id="IPR003661">
    <property type="entry name" value="HisK_dim/P_dom"/>
</dbReference>
<evidence type="ECO:0000256" key="5">
    <source>
        <dbReference type="ARBA" id="ARBA00022553"/>
    </source>
</evidence>
<dbReference type="SUPFAM" id="SSF55874">
    <property type="entry name" value="ATPase domain of HSP90 chaperone/DNA topoisomerase II/histidine kinase"/>
    <property type="match status" value="1"/>
</dbReference>
<evidence type="ECO:0000259" key="15">
    <source>
        <dbReference type="PROSITE" id="PS50109"/>
    </source>
</evidence>
<comment type="subcellular location">
    <subcellularLocation>
        <location evidence="2">Cell membrane</location>
        <topology evidence="2">Multi-pass membrane protein</topology>
    </subcellularLocation>
</comment>
<dbReference type="Pfam" id="PF00512">
    <property type="entry name" value="HisKA"/>
    <property type="match status" value="1"/>
</dbReference>
<organism evidence="16 17">
    <name type="scientific">Romboutsia lituseburensis DSM 797</name>
    <dbReference type="NCBI Taxonomy" id="1121325"/>
    <lineage>
        <taxon>Bacteria</taxon>
        <taxon>Bacillati</taxon>
        <taxon>Bacillota</taxon>
        <taxon>Clostridia</taxon>
        <taxon>Peptostreptococcales</taxon>
        <taxon>Peptostreptococcaceae</taxon>
        <taxon>Romboutsia</taxon>
    </lineage>
</organism>
<evidence type="ECO:0000256" key="1">
    <source>
        <dbReference type="ARBA" id="ARBA00000085"/>
    </source>
</evidence>
<dbReference type="PRINTS" id="PR00344">
    <property type="entry name" value="BCTRLSENSOR"/>
</dbReference>
<dbReference type="GO" id="GO:0000155">
    <property type="term" value="F:phosphorelay sensor kinase activity"/>
    <property type="evidence" value="ECO:0007669"/>
    <property type="project" value="InterPro"/>
</dbReference>
<keyword evidence="10" id="KW-0067">ATP-binding</keyword>
<dbReference type="CDD" id="cd00075">
    <property type="entry name" value="HATPase"/>
    <property type="match status" value="1"/>
</dbReference>
<dbReference type="PROSITE" id="PS50109">
    <property type="entry name" value="HIS_KIN"/>
    <property type="match status" value="1"/>
</dbReference>
<dbReference type="InterPro" id="IPR036890">
    <property type="entry name" value="HATPase_C_sf"/>
</dbReference>
<name>A0A1G9IYD8_9FIRM</name>
<evidence type="ECO:0000256" key="2">
    <source>
        <dbReference type="ARBA" id="ARBA00004651"/>
    </source>
</evidence>
<evidence type="ECO:0000256" key="6">
    <source>
        <dbReference type="ARBA" id="ARBA00022679"/>
    </source>
</evidence>
<keyword evidence="4" id="KW-1003">Cell membrane</keyword>
<dbReference type="InterPro" id="IPR036097">
    <property type="entry name" value="HisK_dim/P_sf"/>
</dbReference>
<evidence type="ECO:0000256" key="9">
    <source>
        <dbReference type="ARBA" id="ARBA00022777"/>
    </source>
</evidence>
<accession>A0A1G9IYD8</accession>
<dbReference type="InterPro" id="IPR003594">
    <property type="entry name" value="HATPase_dom"/>
</dbReference>
<dbReference type="Gene3D" id="3.30.565.10">
    <property type="entry name" value="Histidine kinase-like ATPase, C-terminal domain"/>
    <property type="match status" value="1"/>
</dbReference>
<keyword evidence="8" id="KW-0547">Nucleotide-binding</keyword>
<dbReference type="CDD" id="cd00082">
    <property type="entry name" value="HisKA"/>
    <property type="match status" value="1"/>
</dbReference>
<keyword evidence="13 14" id="KW-0472">Membrane</keyword>
<proteinExistence type="predicted"/>
<evidence type="ECO:0000256" key="4">
    <source>
        <dbReference type="ARBA" id="ARBA00022475"/>
    </source>
</evidence>
<feature type="domain" description="Histidine kinase" evidence="15">
    <location>
        <begin position="282"/>
        <end position="485"/>
    </location>
</feature>
<evidence type="ECO:0000256" key="11">
    <source>
        <dbReference type="ARBA" id="ARBA00022989"/>
    </source>
</evidence>
<dbReference type="AlphaFoldDB" id="A0A1G9IYD8"/>
<dbReference type="EMBL" id="FNGW01000001">
    <property type="protein sequence ID" value="SDL30230.1"/>
    <property type="molecule type" value="Genomic_DNA"/>
</dbReference>
<dbReference type="GO" id="GO:0005524">
    <property type="term" value="F:ATP binding"/>
    <property type="evidence" value="ECO:0007669"/>
    <property type="project" value="UniProtKB-KW"/>
</dbReference>
<comment type="catalytic activity">
    <reaction evidence="1">
        <text>ATP + protein L-histidine = ADP + protein N-phospho-L-histidine.</text>
        <dbReference type="EC" id="2.7.13.3"/>
    </reaction>
</comment>
<dbReference type="PANTHER" id="PTHR45528:SF1">
    <property type="entry name" value="SENSOR HISTIDINE KINASE CPXA"/>
    <property type="match status" value="1"/>
</dbReference>
<keyword evidence="9 16" id="KW-0418">Kinase</keyword>
<dbReference type="Gene3D" id="6.10.340.10">
    <property type="match status" value="1"/>
</dbReference>
<evidence type="ECO:0000256" key="13">
    <source>
        <dbReference type="ARBA" id="ARBA00023136"/>
    </source>
</evidence>
<dbReference type="InterPro" id="IPR005467">
    <property type="entry name" value="His_kinase_dom"/>
</dbReference>
<dbReference type="GO" id="GO:0005886">
    <property type="term" value="C:plasma membrane"/>
    <property type="evidence" value="ECO:0007669"/>
    <property type="project" value="UniProtKB-SubCell"/>
</dbReference>
<evidence type="ECO:0000313" key="17">
    <source>
        <dbReference type="Proteomes" id="UP000199068"/>
    </source>
</evidence>
<evidence type="ECO:0000256" key="7">
    <source>
        <dbReference type="ARBA" id="ARBA00022692"/>
    </source>
</evidence>
<dbReference type="Pfam" id="PF02518">
    <property type="entry name" value="HATPase_c"/>
    <property type="match status" value="1"/>
</dbReference>
<keyword evidence="7 14" id="KW-0812">Transmembrane</keyword>
<gene>
    <name evidence="16" type="ORF">SAMN04515677_101435</name>
</gene>